<comment type="caution">
    <text evidence="1">The sequence shown here is derived from an EMBL/GenBank/DDBJ whole genome shotgun (WGS) entry which is preliminary data.</text>
</comment>
<dbReference type="Proteomes" id="UP000799755">
    <property type="component" value="Unassembled WGS sequence"/>
</dbReference>
<keyword evidence="2" id="KW-1185">Reference proteome</keyword>
<organism evidence="1 2">
    <name type="scientific">Lindgomyces ingoldianus</name>
    <dbReference type="NCBI Taxonomy" id="673940"/>
    <lineage>
        <taxon>Eukaryota</taxon>
        <taxon>Fungi</taxon>
        <taxon>Dikarya</taxon>
        <taxon>Ascomycota</taxon>
        <taxon>Pezizomycotina</taxon>
        <taxon>Dothideomycetes</taxon>
        <taxon>Pleosporomycetidae</taxon>
        <taxon>Pleosporales</taxon>
        <taxon>Lindgomycetaceae</taxon>
        <taxon>Lindgomyces</taxon>
    </lineage>
</organism>
<sequence length="193" mass="22924">MNLRELFLRCGSTWDERIIPLRACLIELFQSWESLGLPGECPYTFRDDEIKRHETEFKQYEEWRRIQEFAREHLDTNAEGWISLEEDFEEKYEQNKALFEILSYEQCGRSQITSWVFPIAPKVSIIIRSVGHAERGLGPSLLSLSHTALTAIFSLPGLQGQPKVLRAHHNTFLTFRHHKQWYYNTYKKRRCFV</sequence>
<evidence type="ECO:0000313" key="2">
    <source>
        <dbReference type="Proteomes" id="UP000799755"/>
    </source>
</evidence>
<reference evidence="1" key="1">
    <citation type="journal article" date="2020" name="Stud. Mycol.">
        <title>101 Dothideomycetes genomes: a test case for predicting lifestyles and emergence of pathogens.</title>
        <authorList>
            <person name="Haridas S."/>
            <person name="Albert R."/>
            <person name="Binder M."/>
            <person name="Bloem J."/>
            <person name="Labutti K."/>
            <person name="Salamov A."/>
            <person name="Andreopoulos B."/>
            <person name="Baker S."/>
            <person name="Barry K."/>
            <person name="Bills G."/>
            <person name="Bluhm B."/>
            <person name="Cannon C."/>
            <person name="Castanera R."/>
            <person name="Culley D."/>
            <person name="Daum C."/>
            <person name="Ezra D."/>
            <person name="Gonzalez J."/>
            <person name="Henrissat B."/>
            <person name="Kuo A."/>
            <person name="Liang C."/>
            <person name="Lipzen A."/>
            <person name="Lutzoni F."/>
            <person name="Magnuson J."/>
            <person name="Mondo S."/>
            <person name="Nolan M."/>
            <person name="Ohm R."/>
            <person name="Pangilinan J."/>
            <person name="Park H.-J."/>
            <person name="Ramirez L."/>
            <person name="Alfaro M."/>
            <person name="Sun H."/>
            <person name="Tritt A."/>
            <person name="Yoshinaga Y."/>
            <person name="Zwiers L.-H."/>
            <person name="Turgeon B."/>
            <person name="Goodwin S."/>
            <person name="Spatafora J."/>
            <person name="Crous P."/>
            <person name="Grigoriev I."/>
        </authorList>
    </citation>
    <scope>NUCLEOTIDE SEQUENCE</scope>
    <source>
        <strain evidence="1">ATCC 200398</strain>
    </source>
</reference>
<evidence type="ECO:0000313" key="1">
    <source>
        <dbReference type="EMBL" id="KAF2474410.1"/>
    </source>
</evidence>
<protein>
    <submittedName>
        <fullName evidence="1">Uncharacterized protein</fullName>
    </submittedName>
</protein>
<dbReference type="EMBL" id="MU003498">
    <property type="protein sequence ID" value="KAF2474410.1"/>
    <property type="molecule type" value="Genomic_DNA"/>
</dbReference>
<proteinExistence type="predicted"/>
<gene>
    <name evidence="1" type="ORF">BDR25DRAFT_351951</name>
</gene>
<accession>A0ACB6R7W4</accession>
<name>A0ACB6R7W4_9PLEO</name>